<organism evidence="7 8">
    <name type="scientific">Eptatretus burgeri</name>
    <name type="common">Inshore hagfish</name>
    <dbReference type="NCBI Taxonomy" id="7764"/>
    <lineage>
        <taxon>Eukaryota</taxon>
        <taxon>Metazoa</taxon>
        <taxon>Chordata</taxon>
        <taxon>Craniata</taxon>
        <taxon>Vertebrata</taxon>
        <taxon>Cyclostomata</taxon>
        <taxon>Myxini</taxon>
        <taxon>Myxiniformes</taxon>
        <taxon>Myxinidae</taxon>
        <taxon>Eptatretinae</taxon>
        <taxon>Eptatretus</taxon>
    </lineage>
</organism>
<dbReference type="OMA" id="WDYSEDI"/>
<dbReference type="SUPFAM" id="SSF51445">
    <property type="entry name" value="(Trans)glycosidases"/>
    <property type="match status" value="1"/>
</dbReference>
<sequence>QVPIQMAQQITLPPEPKSVIEKDYGPLGMKLVHLDLKGAPPRIEYLKKVATSDMPCVCTICSFALSITEIEEIQTLAAIQQLKVIPLMQTFGHLEFVLKHKRFWPLRESERHPNSLNPHLSGSLNLVHRLLQQILLKHPAAEYVHIGCDEVYQLSESAESKAWLARNGSTLGGMFLDHVSAVAKLLGELRPGTRALIWDDMLRTIDEATLRDSRLPELVEPVVWSYMPNMNVKVNGTSELRLNRLPMCKGAEGPDVIAPVVKHRVDNHLHWLEVSREITNLPIRLHGIVLTGWQRYNHFAVLCELIPVGLPSLALCLQLHFMFCCCVHSLSFVDIYIYIFFFFLTLNLILF</sequence>
<protein>
    <recommendedName>
        <fullName evidence="3">beta-N-acetylhexosaminidase</fullName>
        <ecNumber evidence="3">3.2.1.52</ecNumber>
    </recommendedName>
</protein>
<dbReference type="InterPro" id="IPR015883">
    <property type="entry name" value="Glyco_hydro_20_cat"/>
</dbReference>
<keyword evidence="8" id="KW-1185">Reference proteome</keyword>
<dbReference type="Proteomes" id="UP000694388">
    <property type="component" value="Unplaced"/>
</dbReference>
<dbReference type="InterPro" id="IPR038901">
    <property type="entry name" value="HEXDC-like"/>
</dbReference>
<keyword evidence="4" id="KW-0378">Hydrolase</keyword>
<dbReference type="Pfam" id="PF00728">
    <property type="entry name" value="Glyco_hydro_20"/>
    <property type="match status" value="1"/>
</dbReference>
<dbReference type="Gene3D" id="3.20.20.80">
    <property type="entry name" value="Glycosidases"/>
    <property type="match status" value="1"/>
</dbReference>
<evidence type="ECO:0000313" key="8">
    <source>
        <dbReference type="Proteomes" id="UP000694388"/>
    </source>
</evidence>
<keyword evidence="5" id="KW-0812">Transmembrane</keyword>
<feature type="transmembrane region" description="Helical" evidence="5">
    <location>
        <begin position="330"/>
        <end position="350"/>
    </location>
</feature>
<evidence type="ECO:0000256" key="2">
    <source>
        <dbReference type="ARBA" id="ARBA00006285"/>
    </source>
</evidence>
<dbReference type="EC" id="3.2.1.52" evidence="3"/>
<keyword evidence="5" id="KW-0472">Membrane</keyword>
<dbReference type="PANTHER" id="PTHR21040">
    <property type="entry name" value="BCDNA.GH04120"/>
    <property type="match status" value="1"/>
</dbReference>
<evidence type="ECO:0000256" key="3">
    <source>
        <dbReference type="ARBA" id="ARBA00012663"/>
    </source>
</evidence>
<dbReference type="GO" id="GO:0005975">
    <property type="term" value="P:carbohydrate metabolic process"/>
    <property type="evidence" value="ECO:0007669"/>
    <property type="project" value="InterPro"/>
</dbReference>
<evidence type="ECO:0000256" key="4">
    <source>
        <dbReference type="ARBA" id="ARBA00022801"/>
    </source>
</evidence>
<evidence type="ECO:0000256" key="5">
    <source>
        <dbReference type="SAM" id="Phobius"/>
    </source>
</evidence>
<evidence type="ECO:0000256" key="1">
    <source>
        <dbReference type="ARBA" id="ARBA00001231"/>
    </source>
</evidence>
<evidence type="ECO:0000313" key="7">
    <source>
        <dbReference type="Ensembl" id="ENSEBUP00000023383.1"/>
    </source>
</evidence>
<feature type="domain" description="Glycoside hydrolase family 20 catalytic" evidence="6">
    <location>
        <begin position="66"/>
        <end position="206"/>
    </location>
</feature>
<reference evidence="7" key="1">
    <citation type="submission" date="2025-08" db="UniProtKB">
        <authorList>
            <consortium name="Ensembl"/>
        </authorList>
    </citation>
    <scope>IDENTIFICATION</scope>
</reference>
<dbReference type="PANTHER" id="PTHR21040:SF8">
    <property type="entry name" value="BCDNA.GH04120"/>
    <property type="match status" value="1"/>
</dbReference>
<dbReference type="GeneTree" id="ENSGT00390000014852"/>
<dbReference type="Ensembl" id="ENSEBUT00000023959.1">
    <property type="protein sequence ID" value="ENSEBUP00000023383.1"/>
    <property type="gene ID" value="ENSEBUG00000014399.1"/>
</dbReference>
<reference evidence="7" key="2">
    <citation type="submission" date="2025-09" db="UniProtKB">
        <authorList>
            <consortium name="Ensembl"/>
        </authorList>
    </citation>
    <scope>IDENTIFICATION</scope>
</reference>
<accession>A0A8C4R187</accession>
<keyword evidence="5" id="KW-1133">Transmembrane helix</keyword>
<evidence type="ECO:0000259" key="6">
    <source>
        <dbReference type="Pfam" id="PF00728"/>
    </source>
</evidence>
<comment type="similarity">
    <text evidence="2">Belongs to the glycosyl hydrolase 20 family.</text>
</comment>
<proteinExistence type="inferred from homology"/>
<dbReference type="InterPro" id="IPR017853">
    <property type="entry name" value="GH"/>
</dbReference>
<comment type="catalytic activity">
    <reaction evidence="1">
        <text>Hydrolysis of terminal non-reducing N-acetyl-D-hexosamine residues in N-acetyl-beta-D-hexosaminides.</text>
        <dbReference type="EC" id="3.2.1.52"/>
    </reaction>
</comment>
<name>A0A8C4R187_EPTBU</name>
<dbReference type="AlphaFoldDB" id="A0A8C4R187"/>
<dbReference type="GO" id="GO:0004563">
    <property type="term" value="F:beta-N-acetylhexosaminidase activity"/>
    <property type="evidence" value="ECO:0007669"/>
    <property type="project" value="UniProtKB-EC"/>
</dbReference>